<dbReference type="PROSITE" id="PS51257">
    <property type="entry name" value="PROKAR_LIPOPROTEIN"/>
    <property type="match status" value="1"/>
</dbReference>
<feature type="chain" id="PRO_5029009218" evidence="1">
    <location>
        <begin position="22"/>
        <end position="104"/>
    </location>
</feature>
<evidence type="ECO:0000259" key="2">
    <source>
        <dbReference type="PROSITE" id="PS50914"/>
    </source>
</evidence>
<dbReference type="PANTHER" id="PTHR34606">
    <property type="entry name" value="BON DOMAIN-CONTAINING PROTEIN"/>
    <property type="match status" value="1"/>
</dbReference>
<dbReference type="InterPro" id="IPR051686">
    <property type="entry name" value="Lipoprotein_DolP"/>
</dbReference>
<dbReference type="PROSITE" id="PS50914">
    <property type="entry name" value="BON"/>
    <property type="match status" value="1"/>
</dbReference>
<dbReference type="RefSeq" id="WP_190261626.1">
    <property type="nucleotide sequence ID" value="NZ_CP053923.1"/>
</dbReference>
<dbReference type="Proteomes" id="UP000516369">
    <property type="component" value="Chromosome"/>
</dbReference>
<keyword evidence="1" id="KW-0732">Signal</keyword>
<name>A0A7H1MXJ8_9PROT</name>
<dbReference type="AlphaFoldDB" id="A0A7H1MXJ8"/>
<protein>
    <submittedName>
        <fullName evidence="3">BON domain-containing protein</fullName>
    </submittedName>
</protein>
<reference evidence="3 4" key="1">
    <citation type="submission" date="2020-05" db="EMBL/GenBank/DDBJ databases">
        <title>Complete closed genome sequence of Defluviicoccus vanus.</title>
        <authorList>
            <person name="Bessarab I."/>
            <person name="Arumugam K."/>
            <person name="Maszenan A.M."/>
            <person name="Seviour R.J."/>
            <person name="Williams R.B."/>
        </authorList>
    </citation>
    <scope>NUCLEOTIDE SEQUENCE [LARGE SCALE GENOMIC DNA]</scope>
    <source>
        <strain evidence="3 4">Ben 114</strain>
    </source>
</reference>
<dbReference type="KEGG" id="dvn:HQ394_00885"/>
<feature type="domain" description="BON" evidence="2">
    <location>
        <begin position="37"/>
        <end position="104"/>
    </location>
</feature>
<keyword evidence="4" id="KW-1185">Reference proteome</keyword>
<evidence type="ECO:0000313" key="4">
    <source>
        <dbReference type="Proteomes" id="UP000516369"/>
    </source>
</evidence>
<gene>
    <name evidence="3" type="ORF">HQ394_00885</name>
</gene>
<dbReference type="Pfam" id="PF04972">
    <property type="entry name" value="BON"/>
    <property type="match status" value="1"/>
</dbReference>
<dbReference type="InterPro" id="IPR014004">
    <property type="entry name" value="Transpt-assoc_nodulatn_dom_bac"/>
</dbReference>
<sequence>MKTRHQRGVVWVIALALFALAACSGSSKEESTSQYFDSSIMATKVRAAIVADPELSSTDIDVATFKDRVQLSGFVDSAAAKSRAGQVARSVDGVRVVDNNLIVK</sequence>
<dbReference type="EMBL" id="CP053923">
    <property type="protein sequence ID" value="QNT68184.1"/>
    <property type="molecule type" value="Genomic_DNA"/>
</dbReference>
<organism evidence="3 4">
    <name type="scientific">Defluviicoccus vanus</name>
    <dbReference type="NCBI Taxonomy" id="111831"/>
    <lineage>
        <taxon>Bacteria</taxon>
        <taxon>Pseudomonadati</taxon>
        <taxon>Pseudomonadota</taxon>
        <taxon>Alphaproteobacteria</taxon>
        <taxon>Rhodospirillales</taxon>
        <taxon>Rhodospirillaceae</taxon>
        <taxon>Defluviicoccus</taxon>
    </lineage>
</organism>
<dbReference type="SMART" id="SM00749">
    <property type="entry name" value="BON"/>
    <property type="match status" value="1"/>
</dbReference>
<evidence type="ECO:0000256" key="1">
    <source>
        <dbReference type="SAM" id="SignalP"/>
    </source>
</evidence>
<accession>A0A7H1MXJ8</accession>
<feature type="signal peptide" evidence="1">
    <location>
        <begin position="1"/>
        <end position="21"/>
    </location>
</feature>
<dbReference type="PANTHER" id="PTHR34606:SF16">
    <property type="entry name" value="BON DOMAIN-CONTAINING PROTEIN"/>
    <property type="match status" value="1"/>
</dbReference>
<proteinExistence type="predicted"/>
<dbReference type="InterPro" id="IPR007055">
    <property type="entry name" value="BON_dom"/>
</dbReference>
<dbReference type="Gene3D" id="3.30.1340.30">
    <property type="match status" value="1"/>
</dbReference>
<evidence type="ECO:0000313" key="3">
    <source>
        <dbReference type="EMBL" id="QNT68184.1"/>
    </source>
</evidence>